<dbReference type="InterPro" id="IPR000649">
    <property type="entry name" value="IF-2B-related"/>
</dbReference>
<evidence type="ECO:0000256" key="8">
    <source>
        <dbReference type="ARBA" id="ARBA00046432"/>
    </source>
</evidence>
<keyword evidence="4" id="KW-0396">Initiation factor</keyword>
<feature type="compositionally biased region" description="Low complexity" evidence="10">
    <location>
        <begin position="15"/>
        <end position="38"/>
    </location>
</feature>
<evidence type="ECO:0000256" key="10">
    <source>
        <dbReference type="SAM" id="MobiDB-lite"/>
    </source>
</evidence>
<evidence type="ECO:0000256" key="4">
    <source>
        <dbReference type="ARBA" id="ARBA00022540"/>
    </source>
</evidence>
<evidence type="ECO:0000256" key="2">
    <source>
        <dbReference type="ARBA" id="ARBA00007251"/>
    </source>
</evidence>
<keyword evidence="3" id="KW-0963">Cytoplasm</keyword>
<evidence type="ECO:0000256" key="7">
    <source>
        <dbReference type="ARBA" id="ARBA00044356"/>
    </source>
</evidence>
<keyword evidence="5" id="KW-0648">Protein biosynthesis</keyword>
<feature type="compositionally biased region" description="Basic and acidic residues" evidence="10">
    <location>
        <begin position="81"/>
        <end position="99"/>
    </location>
</feature>
<organism evidence="11 12">
    <name type="scientific">Cochliobolus sativus</name>
    <name type="common">Common root rot and spot blotch fungus</name>
    <name type="synonym">Bipolaris sorokiniana</name>
    <dbReference type="NCBI Taxonomy" id="45130"/>
    <lineage>
        <taxon>Eukaryota</taxon>
        <taxon>Fungi</taxon>
        <taxon>Dikarya</taxon>
        <taxon>Ascomycota</taxon>
        <taxon>Pezizomycotina</taxon>
        <taxon>Dothideomycetes</taxon>
        <taxon>Pleosporomycetidae</taxon>
        <taxon>Pleosporales</taxon>
        <taxon>Pleosporineae</taxon>
        <taxon>Pleosporaceae</taxon>
        <taxon>Bipolaris</taxon>
    </lineage>
</organism>
<evidence type="ECO:0000256" key="5">
    <source>
        <dbReference type="ARBA" id="ARBA00022917"/>
    </source>
</evidence>
<sequence length="518" mass="56289">MSEEPATMPAPVPAPDSTVSAAAPAPAEGAPAPANGDATDGPKKLSPAELKKQKQAEKQAKRAQAKAAGGAPNQQQGPPKDGQKQQKDSKQTSKDDKSKPLPVRRRPSQQNVPNSKEPEKKSKKDLSSKQTGLFFGHLYSQPKQQSLVGASKDVHPAVLALGLQYSSYTICGSTARMVAMLLVFKTVIEAYQTPPGNSLARHLTSHHLGPQIEFLKSCRPLSISMGNAIRWLKDVIIKIDPSTPENEAKRDLIEEIDIFIRERVTAADRLIRDLAATKIQAGDVILVYAASSIVEQTIIHAHESGIPFTVIVVDSKPLFEGKQLARKLANRGITVRYYLVTGASHAVKDATKVFLGAHAMMSNGRLYSRVGTALISMLAYSHSIPVIVLCQSVKFTEKVALDSIVGNEVAPAEEMLSEAERRALLPLKSRLPSSKNDDKTGSEDAPADTTDVLKWIEEAKNLHHLQVLYDVTPAQYINMVITEYGSLPPSSVPVVHRLRTEEQEITPSKKGIRQATGW</sequence>
<dbReference type="GO" id="GO:0003743">
    <property type="term" value="F:translation initiation factor activity"/>
    <property type="evidence" value="ECO:0007669"/>
    <property type="project" value="UniProtKB-KW"/>
</dbReference>
<feature type="compositionally biased region" description="Basic and acidic residues" evidence="10">
    <location>
        <begin position="116"/>
        <end position="127"/>
    </location>
</feature>
<dbReference type="InterPro" id="IPR042529">
    <property type="entry name" value="IF_2B-like_C"/>
</dbReference>
<evidence type="ECO:0000256" key="6">
    <source>
        <dbReference type="ARBA" id="ARBA00044147"/>
    </source>
</evidence>
<evidence type="ECO:0000313" key="12">
    <source>
        <dbReference type="Proteomes" id="UP000624244"/>
    </source>
</evidence>
<proteinExistence type="inferred from homology"/>
<dbReference type="Proteomes" id="UP000624244">
    <property type="component" value="Unassembled WGS sequence"/>
</dbReference>
<dbReference type="Pfam" id="PF01008">
    <property type="entry name" value="IF-2B"/>
    <property type="match status" value="1"/>
</dbReference>
<evidence type="ECO:0000256" key="1">
    <source>
        <dbReference type="ARBA" id="ARBA00004514"/>
    </source>
</evidence>
<comment type="caution">
    <text evidence="11">The sequence shown here is derived from an EMBL/GenBank/DDBJ whole genome shotgun (WGS) entry which is preliminary data.</text>
</comment>
<dbReference type="Gene3D" id="3.40.50.10470">
    <property type="entry name" value="Translation initiation factor eif-2b, domain 2"/>
    <property type="match status" value="1"/>
</dbReference>
<protein>
    <recommendedName>
        <fullName evidence="6">Translation initiation factor eIF2B subunit delta</fullName>
    </recommendedName>
    <alternativeName>
        <fullName evidence="7">eIF2B GDP-GTP exchange factor subunit delta</fullName>
    </alternativeName>
</protein>
<dbReference type="SUPFAM" id="SSF100950">
    <property type="entry name" value="NagB/RpiA/CoA transferase-like"/>
    <property type="match status" value="1"/>
</dbReference>
<accession>A0A8H5ZBM4</accession>
<comment type="subcellular location">
    <subcellularLocation>
        <location evidence="1">Cytoplasm</location>
        <location evidence="1">Cytosol</location>
    </subcellularLocation>
</comment>
<feature type="region of interest" description="Disordered" evidence="10">
    <location>
        <begin position="427"/>
        <end position="447"/>
    </location>
</feature>
<evidence type="ECO:0000313" key="11">
    <source>
        <dbReference type="EMBL" id="KAF5846327.1"/>
    </source>
</evidence>
<comment type="similarity">
    <text evidence="2 9">Belongs to the eIF-2B alpha/beta/delta subunits family.</text>
</comment>
<dbReference type="EMBL" id="WNKQ01000016">
    <property type="protein sequence ID" value="KAF5846327.1"/>
    <property type="molecule type" value="Genomic_DNA"/>
</dbReference>
<reference evidence="11" key="1">
    <citation type="submission" date="2019-11" db="EMBL/GenBank/DDBJ databases">
        <title>Bipolaris sorokiniana Genome sequencing.</title>
        <authorList>
            <person name="Wang H."/>
        </authorList>
    </citation>
    <scope>NUCLEOTIDE SEQUENCE</scope>
</reference>
<gene>
    <name evidence="11" type="ORF">GGP41_003752</name>
</gene>
<feature type="compositionally biased region" description="Low complexity" evidence="10">
    <location>
        <begin position="65"/>
        <end position="80"/>
    </location>
</feature>
<feature type="region of interest" description="Disordered" evidence="10">
    <location>
        <begin position="1"/>
        <end position="128"/>
    </location>
</feature>
<dbReference type="GO" id="GO:0005829">
    <property type="term" value="C:cytosol"/>
    <property type="evidence" value="ECO:0007669"/>
    <property type="project" value="UniProtKB-SubCell"/>
</dbReference>
<dbReference type="PANTHER" id="PTHR10233">
    <property type="entry name" value="TRANSLATION INITIATION FACTOR EIF-2B"/>
    <property type="match status" value="1"/>
</dbReference>
<dbReference type="PANTHER" id="PTHR10233:SF14">
    <property type="entry name" value="TRANSLATION INITIATION FACTOR EIF-2B SUBUNIT DELTA"/>
    <property type="match status" value="1"/>
</dbReference>
<comment type="subunit">
    <text evidence="8">Component of the translation initiation factor 2B (eIF2B) complex which is a heterodecamer of two sets of five different subunits: alpha, beta, gamma, delta and epsilon. Subunits alpha, beta and delta comprise a regulatory subcomplex and subunits epsilon and gamma comprise a catalytic subcomplex. Within the complex, the hexameric regulatory complex resides at the center, with the two heterodimeric catalytic subcomplexes bound on opposite sides.</text>
</comment>
<evidence type="ECO:0000256" key="3">
    <source>
        <dbReference type="ARBA" id="ARBA00022490"/>
    </source>
</evidence>
<feature type="compositionally biased region" description="Basic and acidic residues" evidence="10">
    <location>
        <begin position="49"/>
        <end position="60"/>
    </location>
</feature>
<evidence type="ECO:0000256" key="9">
    <source>
        <dbReference type="RuleBase" id="RU003814"/>
    </source>
</evidence>
<name>A0A8H5ZBM4_COCSA</name>
<dbReference type="InterPro" id="IPR037171">
    <property type="entry name" value="NagB/RpiA_transferase-like"/>
</dbReference>
<dbReference type="AlphaFoldDB" id="A0A8H5ZBM4"/>